<organism evidence="3 4">
    <name type="scientific">Amborella trichopoda</name>
    <dbReference type="NCBI Taxonomy" id="13333"/>
    <lineage>
        <taxon>Eukaryota</taxon>
        <taxon>Viridiplantae</taxon>
        <taxon>Streptophyta</taxon>
        <taxon>Embryophyta</taxon>
        <taxon>Tracheophyta</taxon>
        <taxon>Spermatophyta</taxon>
        <taxon>Magnoliopsida</taxon>
        <taxon>Amborellales</taxon>
        <taxon>Amborellaceae</taxon>
        <taxon>Amborella</taxon>
    </lineage>
</organism>
<evidence type="ECO:0008006" key="5">
    <source>
        <dbReference type="Google" id="ProtNLM"/>
    </source>
</evidence>
<dbReference type="EMBL" id="KI397142">
    <property type="protein sequence ID" value="ERM96206.1"/>
    <property type="molecule type" value="Genomic_DNA"/>
</dbReference>
<proteinExistence type="predicted"/>
<reference evidence="4" key="1">
    <citation type="journal article" date="2013" name="Science">
        <title>The Amborella genome and the evolution of flowering plants.</title>
        <authorList>
            <consortium name="Amborella Genome Project"/>
        </authorList>
    </citation>
    <scope>NUCLEOTIDE SEQUENCE [LARGE SCALE GENOMIC DNA]</scope>
</reference>
<evidence type="ECO:0000256" key="2">
    <source>
        <dbReference type="PROSITE-ProRule" id="PRU00708"/>
    </source>
</evidence>
<dbReference type="OMA" id="HQRIVEC"/>
<dbReference type="Gene3D" id="1.25.40.10">
    <property type="entry name" value="Tetratricopeptide repeat domain"/>
    <property type="match status" value="3"/>
</dbReference>
<dbReference type="NCBIfam" id="TIGR00756">
    <property type="entry name" value="PPR"/>
    <property type="match status" value="6"/>
</dbReference>
<dbReference type="Pfam" id="PF13041">
    <property type="entry name" value="PPR_2"/>
    <property type="match status" value="2"/>
</dbReference>
<name>W1NL67_AMBTC</name>
<dbReference type="PANTHER" id="PTHR47926">
    <property type="entry name" value="PENTATRICOPEPTIDE REPEAT-CONTAINING PROTEIN"/>
    <property type="match status" value="1"/>
</dbReference>
<feature type="repeat" description="PPR" evidence="2">
    <location>
        <begin position="237"/>
        <end position="271"/>
    </location>
</feature>
<dbReference type="GO" id="GO:0003723">
    <property type="term" value="F:RNA binding"/>
    <property type="evidence" value="ECO:0007669"/>
    <property type="project" value="InterPro"/>
</dbReference>
<evidence type="ECO:0000256" key="1">
    <source>
        <dbReference type="ARBA" id="ARBA00022737"/>
    </source>
</evidence>
<dbReference type="Gramene" id="ERM96206">
    <property type="protein sequence ID" value="ERM96206"/>
    <property type="gene ID" value="AMTR_s00001p00116120"/>
</dbReference>
<dbReference type="Proteomes" id="UP000017836">
    <property type="component" value="Unassembled WGS sequence"/>
</dbReference>
<feature type="repeat" description="PPR" evidence="2">
    <location>
        <begin position="202"/>
        <end position="236"/>
    </location>
</feature>
<keyword evidence="1" id="KW-0677">Repeat</keyword>
<accession>W1NL67</accession>
<dbReference type="InterPro" id="IPR002885">
    <property type="entry name" value="PPR_rpt"/>
</dbReference>
<dbReference type="AlphaFoldDB" id="W1NL67"/>
<dbReference type="Pfam" id="PF01535">
    <property type="entry name" value="PPR"/>
    <property type="match status" value="1"/>
</dbReference>
<dbReference type="FunFam" id="1.25.40.10:FF:000344">
    <property type="entry name" value="Pentatricopeptide repeat-containing protein"/>
    <property type="match status" value="1"/>
</dbReference>
<feature type="repeat" description="PPR" evidence="2">
    <location>
        <begin position="101"/>
        <end position="135"/>
    </location>
</feature>
<dbReference type="eggNOG" id="KOG4197">
    <property type="taxonomic scope" value="Eukaryota"/>
</dbReference>
<dbReference type="InterPro" id="IPR011990">
    <property type="entry name" value="TPR-like_helical_dom_sf"/>
</dbReference>
<evidence type="ECO:0000313" key="3">
    <source>
        <dbReference type="EMBL" id="ERM96206.1"/>
    </source>
</evidence>
<protein>
    <recommendedName>
        <fullName evidence="5">Pentacotripeptide-repeat region of PRORP domain-containing protein</fullName>
    </recommendedName>
</protein>
<evidence type="ECO:0000313" key="4">
    <source>
        <dbReference type="Proteomes" id="UP000017836"/>
    </source>
</evidence>
<gene>
    <name evidence="3" type="ORF">AMTR_s00001p00116120</name>
</gene>
<dbReference type="PANTHER" id="PTHR47926:SF347">
    <property type="entry name" value="PENTATRICOPEPTIDE REPEAT-CONTAINING PROTEIN"/>
    <property type="match status" value="1"/>
</dbReference>
<dbReference type="InterPro" id="IPR046960">
    <property type="entry name" value="PPR_At4g14850-like_plant"/>
</dbReference>
<sequence>MAATARQAALTSIPFRSPKMTVIPFSRAQDPLGLTIMPLSDPLAVLGRASTLAQAQQAHAHLLTTGFAVRPLLATKLINLYARNAALSHAALLFETIPRPDALAFASLVSAYTRATRFSDALKLFHRMVKCGLIPDHFALPSALKACAGLPAPEPARQLHSLSITLGFSCDPYVQCSLVHTYVKCNQIGDARLVFDRMREKNVVSWSAIVSGYARGGDVDEAKRLFKEMQAHGVEPNVVSWNGLVAGLAQAGLASESLRTFLEMAANGCGPDGTTISSVLPAIAELEDLVGGRQIHGYTIKLGLGFDVCVVSALLDMYGTCGKAKEMLQAFEDTPTKDVGSFNALVAGFSRNGLVDKALQVFREIEGLGMELNIISWTSMVAALAQNGRDLEALDLFREMQITGISPNSCTVSL</sequence>
<keyword evidence="4" id="KW-1185">Reference proteome</keyword>
<dbReference type="PROSITE" id="PS51375">
    <property type="entry name" value="PPR"/>
    <property type="match status" value="5"/>
</dbReference>
<feature type="repeat" description="PPR" evidence="2">
    <location>
        <begin position="373"/>
        <end position="407"/>
    </location>
</feature>
<dbReference type="HOGENOM" id="CLU_664556_0_0_1"/>
<feature type="repeat" description="PPR" evidence="2">
    <location>
        <begin position="338"/>
        <end position="372"/>
    </location>
</feature>
<dbReference type="GO" id="GO:0009451">
    <property type="term" value="P:RNA modification"/>
    <property type="evidence" value="ECO:0007669"/>
    <property type="project" value="InterPro"/>
</dbReference>